<organism evidence="3">
    <name type="scientific">Staphylococcus simulans</name>
    <dbReference type="NCBI Taxonomy" id="1286"/>
    <lineage>
        <taxon>Bacteria</taxon>
        <taxon>Bacillati</taxon>
        <taxon>Bacillota</taxon>
        <taxon>Bacilli</taxon>
        <taxon>Bacillales</taxon>
        <taxon>Staphylococcaceae</taxon>
        <taxon>Staphylococcus</taxon>
    </lineage>
</organism>
<feature type="compositionally biased region" description="Basic and acidic residues" evidence="1">
    <location>
        <begin position="281"/>
        <end position="336"/>
    </location>
</feature>
<dbReference type="InterPro" id="IPR029051">
    <property type="entry name" value="DUF4352"/>
</dbReference>
<dbReference type="KEGG" id="ssif:AL483_11275"/>
<dbReference type="Pfam" id="PF11611">
    <property type="entry name" value="DUF4352"/>
    <property type="match status" value="1"/>
</dbReference>
<dbReference type="RefSeq" id="WP_057510292.1">
    <property type="nucleotide sequence ID" value="NZ_CACRUO010000006.1"/>
</dbReference>
<dbReference type="InterPro" id="IPR029050">
    <property type="entry name" value="Immunoprotect_excell_Ig-like"/>
</dbReference>
<feature type="signal peptide" evidence="2">
    <location>
        <begin position="1"/>
        <end position="23"/>
    </location>
</feature>
<protein>
    <submittedName>
        <fullName evidence="3">Telomeric repeat-binding factor 2</fullName>
    </submittedName>
</protein>
<dbReference type="EMBL" id="CACRUO010000006">
    <property type="protein sequence ID" value="VYT63697.1"/>
    <property type="molecule type" value="Genomic_DNA"/>
</dbReference>
<reference evidence="3" key="1">
    <citation type="submission" date="2019-11" db="EMBL/GenBank/DDBJ databases">
        <authorList>
            <person name="Feng L."/>
        </authorList>
    </citation>
    <scope>NUCLEOTIDE SEQUENCE</scope>
    <source>
        <strain evidence="3">SsimulansLFYP27</strain>
    </source>
</reference>
<keyword evidence="2" id="KW-0732">Signal</keyword>
<proteinExistence type="predicted"/>
<accession>A0A6N2YBY6</accession>
<evidence type="ECO:0000313" key="3">
    <source>
        <dbReference type="EMBL" id="VYT63697.1"/>
    </source>
</evidence>
<dbReference type="Gene3D" id="2.60.40.1240">
    <property type="match status" value="1"/>
</dbReference>
<evidence type="ECO:0000256" key="2">
    <source>
        <dbReference type="SAM" id="SignalP"/>
    </source>
</evidence>
<dbReference type="PROSITE" id="PS51257">
    <property type="entry name" value="PROKAR_LIPOPROTEIN"/>
    <property type="match status" value="1"/>
</dbReference>
<name>A0A6N2YBY6_STASI</name>
<feature type="chain" id="PRO_5043490123" evidence="2">
    <location>
        <begin position="24"/>
        <end position="345"/>
    </location>
</feature>
<evidence type="ECO:0000256" key="1">
    <source>
        <dbReference type="SAM" id="MobiDB-lite"/>
    </source>
</evidence>
<feature type="region of interest" description="Disordered" evidence="1">
    <location>
        <begin position="174"/>
        <end position="199"/>
    </location>
</feature>
<feature type="region of interest" description="Disordered" evidence="1">
    <location>
        <begin position="281"/>
        <end position="345"/>
    </location>
</feature>
<sequence>MKRLWFLMISVLFLLVACSGAKSEEKTEGTEARGKATEEMKTFRVGQIVDADGVDVRVVKAEYVNDYEDYEAPNNGKVLKVTLKFKNNNSDQVLVDSSAFTMNVRGETYPDWIGGDGTDGIFSHQLNQGKTATGTLTFDVPEAKVYTLEMDTYFKTANVKAKWNLHQAMIKDGSYNEADSQSDTKKDKTKAEDDSEDYPYTAEEYNALVDEYNALTDGERMNHVTRGVTNKEYNDLAARIDKLYDELEAEWDKEYQKQLEREDAEWQKNQDRIDKEFEAEMKRQDEIDAREEAQRQKQEEADQRAYEAEMKRQDEQAAREAQEQAKLDAELQKQEEAADQAMLEE</sequence>
<dbReference type="AlphaFoldDB" id="A0A6N2YBY6"/>
<gene>
    <name evidence="3" type="ORF">SSLFYP27_00318</name>
</gene>
<feature type="compositionally biased region" description="Basic and acidic residues" evidence="1">
    <location>
        <begin position="182"/>
        <end position="192"/>
    </location>
</feature>